<dbReference type="PRINTS" id="PR01590">
    <property type="entry name" value="HTHFIS"/>
</dbReference>
<name>A0A1U7M3T4_TISCR</name>
<dbReference type="Gene3D" id="3.40.50.300">
    <property type="entry name" value="P-loop containing nucleotide triphosphate hydrolases"/>
    <property type="match status" value="1"/>
</dbReference>
<dbReference type="Gene3D" id="1.10.10.60">
    <property type="entry name" value="Homeodomain-like"/>
    <property type="match status" value="1"/>
</dbReference>
<accession>A0A1U7M3T4</accession>
<dbReference type="Pfam" id="PF00072">
    <property type="entry name" value="Response_reg"/>
    <property type="match status" value="1"/>
</dbReference>
<evidence type="ECO:0000256" key="1">
    <source>
        <dbReference type="ARBA" id="ARBA00022553"/>
    </source>
</evidence>
<dbReference type="GO" id="GO:0005524">
    <property type="term" value="F:ATP binding"/>
    <property type="evidence" value="ECO:0007669"/>
    <property type="project" value="UniProtKB-KW"/>
</dbReference>
<protein>
    <submittedName>
        <fullName evidence="9">Transcriptional regulatory protein ZraR</fullName>
    </submittedName>
</protein>
<dbReference type="PANTHER" id="PTHR32071">
    <property type="entry name" value="TRANSCRIPTIONAL REGULATORY PROTEIN"/>
    <property type="match status" value="1"/>
</dbReference>
<dbReference type="InterPro" id="IPR025943">
    <property type="entry name" value="Sigma_54_int_dom_ATP-bd_2"/>
</dbReference>
<dbReference type="Gene3D" id="3.40.50.2300">
    <property type="match status" value="1"/>
</dbReference>
<dbReference type="Pfam" id="PF02954">
    <property type="entry name" value="HTH_8"/>
    <property type="match status" value="1"/>
</dbReference>
<dbReference type="PANTHER" id="PTHR32071:SF57">
    <property type="entry name" value="C4-DICARBOXYLATE TRANSPORT TRANSCRIPTIONAL REGULATORY PROTEIN DCTD"/>
    <property type="match status" value="1"/>
</dbReference>
<dbReference type="GO" id="GO:0006355">
    <property type="term" value="P:regulation of DNA-templated transcription"/>
    <property type="evidence" value="ECO:0007669"/>
    <property type="project" value="InterPro"/>
</dbReference>
<dbReference type="InterPro" id="IPR058031">
    <property type="entry name" value="AAA_lid_NorR"/>
</dbReference>
<sequence length="454" mass="51788">MLKIKSKILIADDEVNMIWALKKALTKEGYEIISAEDGLGALDSFKKHEPDLVILDLKMPKMDGMEVLENIKNINPKIPVIMITAHGSTKLAVEAMKLGALDYISKPFDIEELRVVIRRALEYKHLNDEVNYLRGKLKEDNPKIIYQSKIMEDLLNLVYKVAPTDATVLVLAESGTGKELIANALHEYSNRSKGPLIKINCGALPENLLESELFGYEKGAFTGAVSRKKGKFELAQGGTIFLDEIGEISESMQIKLLRVLQEKEFERVGGEETIKGDFRVIAATNKDLKMMVDRNDFREDLYYRLNVIPISIPALRHRRQDIPLLIDYFIGKYSGQMGKPKMKISKVALEKMMNYEWKGNIRELQNIIERCVILSWGQEITEDILPEDIKGTLNTFDSNYILPDEGILLEDVERNLIIQALERTEFNQTKAAKLLGITRHTLIYRLEKYNIDIK</sequence>
<feature type="domain" description="Sigma-54 factor interaction" evidence="7">
    <location>
        <begin position="144"/>
        <end position="373"/>
    </location>
</feature>
<dbReference type="PROSITE" id="PS00676">
    <property type="entry name" value="SIGMA54_INTERACT_2"/>
    <property type="match status" value="1"/>
</dbReference>
<organism evidence="9 10">
    <name type="scientific">Tissierella creatinophila DSM 6911</name>
    <dbReference type="NCBI Taxonomy" id="1123403"/>
    <lineage>
        <taxon>Bacteria</taxon>
        <taxon>Bacillati</taxon>
        <taxon>Bacillota</taxon>
        <taxon>Tissierellia</taxon>
        <taxon>Tissierellales</taxon>
        <taxon>Tissierellaceae</taxon>
        <taxon>Tissierella</taxon>
    </lineage>
</organism>
<dbReference type="Pfam" id="PF25601">
    <property type="entry name" value="AAA_lid_14"/>
    <property type="match status" value="1"/>
</dbReference>
<dbReference type="SMART" id="SM00382">
    <property type="entry name" value="AAA"/>
    <property type="match status" value="1"/>
</dbReference>
<keyword evidence="5" id="KW-0804">Transcription</keyword>
<keyword evidence="3" id="KW-0067">ATP-binding</keyword>
<dbReference type="GO" id="GO:0043565">
    <property type="term" value="F:sequence-specific DNA binding"/>
    <property type="evidence" value="ECO:0007669"/>
    <property type="project" value="InterPro"/>
</dbReference>
<proteinExistence type="predicted"/>
<dbReference type="InterPro" id="IPR027417">
    <property type="entry name" value="P-loop_NTPase"/>
</dbReference>
<keyword evidence="4" id="KW-0805">Transcription regulation</keyword>
<feature type="modified residue" description="4-aspartylphosphate" evidence="6">
    <location>
        <position position="56"/>
    </location>
</feature>
<dbReference type="AlphaFoldDB" id="A0A1U7M3T4"/>
<dbReference type="SMART" id="SM00448">
    <property type="entry name" value="REC"/>
    <property type="match status" value="1"/>
</dbReference>
<dbReference type="FunFam" id="3.40.50.300:FF:000006">
    <property type="entry name" value="DNA-binding transcriptional regulator NtrC"/>
    <property type="match status" value="1"/>
</dbReference>
<feature type="domain" description="Response regulatory" evidence="8">
    <location>
        <begin position="7"/>
        <end position="121"/>
    </location>
</feature>
<dbReference type="SUPFAM" id="SSF46689">
    <property type="entry name" value="Homeodomain-like"/>
    <property type="match status" value="1"/>
</dbReference>
<keyword evidence="1 6" id="KW-0597">Phosphoprotein</keyword>
<evidence type="ECO:0000256" key="2">
    <source>
        <dbReference type="ARBA" id="ARBA00022741"/>
    </source>
</evidence>
<dbReference type="SUPFAM" id="SSF52172">
    <property type="entry name" value="CheY-like"/>
    <property type="match status" value="1"/>
</dbReference>
<evidence type="ECO:0000259" key="8">
    <source>
        <dbReference type="PROSITE" id="PS50110"/>
    </source>
</evidence>
<evidence type="ECO:0000256" key="5">
    <source>
        <dbReference type="ARBA" id="ARBA00023163"/>
    </source>
</evidence>
<dbReference type="InterPro" id="IPR003593">
    <property type="entry name" value="AAA+_ATPase"/>
</dbReference>
<gene>
    <name evidence="9" type="primary">zraR</name>
    <name evidence="9" type="ORF">TICRE_21190</name>
</gene>
<dbReference type="Gene3D" id="1.10.8.60">
    <property type="match status" value="1"/>
</dbReference>
<evidence type="ECO:0000313" key="9">
    <source>
        <dbReference type="EMBL" id="OLS01977.1"/>
    </source>
</evidence>
<dbReference type="InterPro" id="IPR001789">
    <property type="entry name" value="Sig_transdc_resp-reg_receiver"/>
</dbReference>
<evidence type="ECO:0000313" key="10">
    <source>
        <dbReference type="Proteomes" id="UP000186112"/>
    </source>
</evidence>
<dbReference type="FunFam" id="3.40.50.2300:FF:000018">
    <property type="entry name" value="DNA-binding transcriptional regulator NtrC"/>
    <property type="match status" value="1"/>
</dbReference>
<dbReference type="Proteomes" id="UP000186112">
    <property type="component" value="Unassembled WGS sequence"/>
</dbReference>
<dbReference type="CDD" id="cd00009">
    <property type="entry name" value="AAA"/>
    <property type="match status" value="1"/>
</dbReference>
<evidence type="ECO:0000256" key="3">
    <source>
        <dbReference type="ARBA" id="ARBA00022840"/>
    </source>
</evidence>
<dbReference type="InterPro" id="IPR011006">
    <property type="entry name" value="CheY-like_superfamily"/>
</dbReference>
<dbReference type="EMBL" id="LTDM01000053">
    <property type="protein sequence ID" value="OLS01977.1"/>
    <property type="molecule type" value="Genomic_DNA"/>
</dbReference>
<evidence type="ECO:0000256" key="4">
    <source>
        <dbReference type="ARBA" id="ARBA00023015"/>
    </source>
</evidence>
<evidence type="ECO:0000256" key="6">
    <source>
        <dbReference type="PROSITE-ProRule" id="PRU00169"/>
    </source>
</evidence>
<dbReference type="RefSeq" id="WP_198927553.1">
    <property type="nucleotide sequence ID" value="NZ_LTDM01000053.1"/>
</dbReference>
<keyword evidence="10" id="KW-1185">Reference proteome</keyword>
<dbReference type="PROSITE" id="PS50110">
    <property type="entry name" value="RESPONSE_REGULATORY"/>
    <property type="match status" value="1"/>
</dbReference>
<dbReference type="Pfam" id="PF00158">
    <property type="entry name" value="Sigma54_activat"/>
    <property type="match status" value="1"/>
</dbReference>
<evidence type="ECO:0000259" key="7">
    <source>
        <dbReference type="PROSITE" id="PS50045"/>
    </source>
</evidence>
<comment type="caution">
    <text evidence="9">The sequence shown here is derived from an EMBL/GenBank/DDBJ whole genome shotgun (WGS) entry which is preliminary data.</text>
</comment>
<dbReference type="SUPFAM" id="SSF52540">
    <property type="entry name" value="P-loop containing nucleoside triphosphate hydrolases"/>
    <property type="match status" value="1"/>
</dbReference>
<dbReference type="GO" id="GO:0000160">
    <property type="term" value="P:phosphorelay signal transduction system"/>
    <property type="evidence" value="ECO:0007669"/>
    <property type="project" value="InterPro"/>
</dbReference>
<dbReference type="InterPro" id="IPR002197">
    <property type="entry name" value="HTH_Fis"/>
</dbReference>
<keyword evidence="2" id="KW-0547">Nucleotide-binding</keyword>
<dbReference type="InterPro" id="IPR009057">
    <property type="entry name" value="Homeodomain-like_sf"/>
</dbReference>
<dbReference type="PROSITE" id="PS50045">
    <property type="entry name" value="SIGMA54_INTERACT_4"/>
    <property type="match status" value="1"/>
</dbReference>
<dbReference type="InterPro" id="IPR002078">
    <property type="entry name" value="Sigma_54_int"/>
</dbReference>
<reference evidence="9 10" key="1">
    <citation type="submission" date="2016-02" db="EMBL/GenBank/DDBJ databases">
        <title>Genome sequence of Tissierella creatinophila DSM 6911.</title>
        <authorList>
            <person name="Poehlein A."/>
            <person name="Daniel R."/>
        </authorList>
    </citation>
    <scope>NUCLEOTIDE SEQUENCE [LARGE SCALE GENOMIC DNA]</scope>
    <source>
        <strain evidence="9 10">DSM 6911</strain>
    </source>
</reference>